<accession>A0ABY7LKX8</accession>
<organism evidence="2 3">
    <name type="scientific">Hymenobacter canadensis</name>
    <dbReference type="NCBI Taxonomy" id="2999067"/>
    <lineage>
        <taxon>Bacteria</taxon>
        <taxon>Pseudomonadati</taxon>
        <taxon>Bacteroidota</taxon>
        <taxon>Cytophagia</taxon>
        <taxon>Cytophagales</taxon>
        <taxon>Hymenobacteraceae</taxon>
        <taxon>Hymenobacter</taxon>
    </lineage>
</organism>
<dbReference type="InterPro" id="IPR026444">
    <property type="entry name" value="Secre_tail"/>
</dbReference>
<name>A0ABY7LKX8_9BACT</name>
<gene>
    <name evidence="2" type="ORF">O3303_11950</name>
</gene>
<keyword evidence="3" id="KW-1185">Reference proteome</keyword>
<proteinExistence type="predicted"/>
<keyword evidence="1" id="KW-0732">Signal</keyword>
<feature type="chain" id="PRO_5045150923" evidence="1">
    <location>
        <begin position="25"/>
        <end position="689"/>
    </location>
</feature>
<evidence type="ECO:0000313" key="3">
    <source>
        <dbReference type="Proteomes" id="UP001211005"/>
    </source>
</evidence>
<evidence type="ECO:0000256" key="1">
    <source>
        <dbReference type="SAM" id="SignalP"/>
    </source>
</evidence>
<protein>
    <submittedName>
        <fullName evidence="2">DUF4331 family protein</fullName>
    </submittedName>
</protein>
<dbReference type="NCBIfam" id="TIGR04183">
    <property type="entry name" value="Por_Secre_tail"/>
    <property type="match status" value="1"/>
</dbReference>
<reference evidence="2 3" key="1">
    <citation type="submission" date="2022-12" db="EMBL/GenBank/DDBJ databases">
        <title>Hymenobacter canadensis sp. nov. isolated from lake water of the Cambridge Bay, Canada.</title>
        <authorList>
            <person name="Kim W.H."/>
            <person name="Lee Y.M."/>
        </authorList>
    </citation>
    <scope>NUCLEOTIDE SEQUENCE [LARGE SCALE GENOMIC DNA]</scope>
    <source>
        <strain evidence="2 3">PAMC 29467</strain>
    </source>
</reference>
<sequence length="689" mass="73378">MAKNITRPILMLAAATTAVVGAVAWSGQGTRLEASSHREAPLIADDPLADNTDLYAFRSPDAAETVTIIANYIPLELPQGGPNYNTFGENVRYEIHVKNSATTTGDDITYRFTFSRINQDPTTFFNIRLGQQNLKTTYTLEAIRGGATTTLVTNGIVPPTNVGPRSITSAAGLNTTYEALMTGAIQTAANGVKVFCGPTDDPFFADLGGIFDLGGIRTASARDGLARKNTHAIALQIPISLLQKDGKTAAQATTILDPDFVIGVWASASRPALRTLNADGTQAHSGNWIQVSRIGMPLTNEVIVPIGGKDRWNSRTPYTEDATTDDYLSNPELGLYMAEGTANGTTYYGAAVPGLSPLRIQSNSLQAFDFRNGANGVSGLTAAQRAGTVFADATFGPYLLRAGKPRSVDILPIFHTGVPNLPPYQLATGKPARNPLAAGKPFVSNFLPVLGDMLRLNMAVPVTPRNSADFSSEGLLQAAVLGLTDPRYNTTATLQNIPNMDGFPNGRRLEDDVTRIELQAVGGAVLAAIGLFYDDYTATATSPVTAQLLGVVGFRTGIEANDTTFKAGFPYAQTPWSGTKAQRVALSQRNATGGLGLQPNTVDNFVAFPNPVVDQTTFRYEVGVKSDLTLRITDLNGRVIATPMKGKAHKPGAFEYEWRMPSGTAAGIYVATLSNGSTVLQTIRLAHQR</sequence>
<dbReference type="Pfam" id="PF14224">
    <property type="entry name" value="DUF4331"/>
    <property type="match status" value="1"/>
</dbReference>
<evidence type="ECO:0000313" key="2">
    <source>
        <dbReference type="EMBL" id="WBA40542.1"/>
    </source>
</evidence>
<dbReference type="Proteomes" id="UP001211005">
    <property type="component" value="Chromosome"/>
</dbReference>
<feature type="signal peptide" evidence="1">
    <location>
        <begin position="1"/>
        <end position="24"/>
    </location>
</feature>
<dbReference type="InterPro" id="IPR025566">
    <property type="entry name" value="DUF4331"/>
</dbReference>
<dbReference type="RefSeq" id="WP_269558646.1">
    <property type="nucleotide sequence ID" value="NZ_CP114767.1"/>
</dbReference>
<dbReference type="EMBL" id="CP114767">
    <property type="protein sequence ID" value="WBA40542.1"/>
    <property type="molecule type" value="Genomic_DNA"/>
</dbReference>